<reference evidence="1" key="1">
    <citation type="submission" date="2021-02" db="EMBL/GenBank/DDBJ databases">
        <authorList>
            <consortium name="DOE Joint Genome Institute"/>
            <person name="Ahrendt S."/>
            <person name="Looney B.P."/>
            <person name="Miyauchi S."/>
            <person name="Morin E."/>
            <person name="Drula E."/>
            <person name="Courty P.E."/>
            <person name="Chicoki N."/>
            <person name="Fauchery L."/>
            <person name="Kohler A."/>
            <person name="Kuo A."/>
            <person name="Labutti K."/>
            <person name="Pangilinan J."/>
            <person name="Lipzen A."/>
            <person name="Riley R."/>
            <person name="Andreopoulos W."/>
            <person name="He G."/>
            <person name="Johnson J."/>
            <person name="Barry K.W."/>
            <person name="Grigoriev I.V."/>
            <person name="Nagy L."/>
            <person name="Hibbett D."/>
            <person name="Henrissat B."/>
            <person name="Matheny P.B."/>
            <person name="Labbe J."/>
            <person name="Martin F."/>
        </authorList>
    </citation>
    <scope>NUCLEOTIDE SEQUENCE</scope>
    <source>
        <strain evidence="1">FP105234-sp</strain>
    </source>
</reference>
<evidence type="ECO:0000313" key="2">
    <source>
        <dbReference type="Proteomes" id="UP000814033"/>
    </source>
</evidence>
<reference evidence="1" key="2">
    <citation type="journal article" date="2022" name="New Phytol.">
        <title>Evolutionary transition to the ectomycorrhizal habit in the genomes of a hyperdiverse lineage of mushroom-forming fungi.</title>
        <authorList>
            <person name="Looney B."/>
            <person name="Miyauchi S."/>
            <person name="Morin E."/>
            <person name="Drula E."/>
            <person name="Courty P.E."/>
            <person name="Kohler A."/>
            <person name="Kuo A."/>
            <person name="LaButti K."/>
            <person name="Pangilinan J."/>
            <person name="Lipzen A."/>
            <person name="Riley R."/>
            <person name="Andreopoulos W."/>
            <person name="He G."/>
            <person name="Johnson J."/>
            <person name="Nolan M."/>
            <person name="Tritt A."/>
            <person name="Barry K.W."/>
            <person name="Grigoriev I.V."/>
            <person name="Nagy L.G."/>
            <person name="Hibbett D."/>
            <person name="Henrissat B."/>
            <person name="Matheny P.B."/>
            <person name="Labbe J."/>
            <person name="Martin F.M."/>
        </authorList>
    </citation>
    <scope>NUCLEOTIDE SEQUENCE</scope>
    <source>
        <strain evidence="1">FP105234-sp</strain>
    </source>
</reference>
<organism evidence="1 2">
    <name type="scientific">Auriscalpium vulgare</name>
    <dbReference type="NCBI Taxonomy" id="40419"/>
    <lineage>
        <taxon>Eukaryota</taxon>
        <taxon>Fungi</taxon>
        <taxon>Dikarya</taxon>
        <taxon>Basidiomycota</taxon>
        <taxon>Agaricomycotina</taxon>
        <taxon>Agaricomycetes</taxon>
        <taxon>Russulales</taxon>
        <taxon>Auriscalpiaceae</taxon>
        <taxon>Auriscalpium</taxon>
    </lineage>
</organism>
<protein>
    <submittedName>
        <fullName evidence="1">ENTH-domain-containing protein</fullName>
    </submittedName>
</protein>
<keyword evidence="2" id="KW-1185">Reference proteome</keyword>
<comment type="caution">
    <text evidence="1">The sequence shown here is derived from an EMBL/GenBank/DDBJ whole genome shotgun (WGS) entry which is preliminary data.</text>
</comment>
<dbReference type="Proteomes" id="UP000814033">
    <property type="component" value="Unassembled WGS sequence"/>
</dbReference>
<dbReference type="EMBL" id="MU275916">
    <property type="protein sequence ID" value="KAI0046850.1"/>
    <property type="molecule type" value="Genomic_DNA"/>
</dbReference>
<proteinExistence type="predicted"/>
<name>A0ACB8RS50_9AGAM</name>
<gene>
    <name evidence="1" type="ORF">FA95DRAFT_1559709</name>
</gene>
<evidence type="ECO:0000313" key="1">
    <source>
        <dbReference type="EMBL" id="KAI0046850.1"/>
    </source>
</evidence>
<sequence length="445" mass="49405">MSVKGALRGLKNVTHGYSEAASKVRSATSNESLPPSGLQMHDIAVMSYNPTDLPDIIEQLEKRLNDKGKYWRHVYKSLSVIDYLLHSGAPAFASYFRQNIYIIKTLNEFQHIDENDRDVGADVRARAREVSRLLLDERRLAAARKQRQRMRDRMQGRVSTVDEEDEEEERPKAKPKPKQLSTEERELQRAKELSAKAEEERKRILAEQAKEGVFDDQKNDLIDLTIAQSEPQIQPQYTQVPTQYTSYSQPSYLQPQYTSVAAQYTAFDPYQQQAQYDAMVQAQYARQQAEAQQYASQYALQMQPTAQYIDPQPTAMSHGSNNPFAPASPAPSTSSSIYSPTASSVSLSHQYTSASTPALHRSSTASSYASSLPPPTPVSQPNLTGRPSFSNFASNDTSKSDLARLYASRTGAGDGVDTFGNAGALRYGGSAYGQLVAQRTGARGY</sequence>
<accession>A0ACB8RS50</accession>